<evidence type="ECO:0000259" key="9">
    <source>
        <dbReference type="Pfam" id="PF13967"/>
    </source>
</evidence>
<gene>
    <name evidence="11" type="ORF">B0J12DRAFT_601243</name>
</gene>
<evidence type="ECO:0008006" key="13">
    <source>
        <dbReference type="Google" id="ProtNLM"/>
    </source>
</evidence>
<comment type="similarity">
    <text evidence="2">Belongs to the CSC1 (TC 1.A.17) family.</text>
</comment>
<feature type="domain" description="CSC1/OSCA1-like cytosolic" evidence="10">
    <location>
        <begin position="193"/>
        <end position="348"/>
    </location>
</feature>
<keyword evidence="5 7" id="KW-1133">Transmembrane helix</keyword>
<evidence type="ECO:0000313" key="11">
    <source>
        <dbReference type="EMBL" id="KAH7049445.1"/>
    </source>
</evidence>
<reference evidence="11 12" key="1">
    <citation type="journal article" date="2021" name="Nat. Commun.">
        <title>Genetic determinants of endophytism in the Arabidopsis root mycobiome.</title>
        <authorList>
            <person name="Mesny F."/>
            <person name="Miyauchi S."/>
            <person name="Thiergart T."/>
            <person name="Pickel B."/>
            <person name="Atanasova L."/>
            <person name="Karlsson M."/>
            <person name="Huettel B."/>
            <person name="Barry K.W."/>
            <person name="Haridas S."/>
            <person name="Chen C."/>
            <person name="Bauer D."/>
            <person name="Andreopoulos W."/>
            <person name="Pangilinan J."/>
            <person name="LaButti K."/>
            <person name="Riley R."/>
            <person name="Lipzen A."/>
            <person name="Clum A."/>
            <person name="Drula E."/>
            <person name="Henrissat B."/>
            <person name="Kohler A."/>
            <person name="Grigoriev I.V."/>
            <person name="Martin F.M."/>
            <person name="Hacquard S."/>
        </authorList>
    </citation>
    <scope>NUCLEOTIDE SEQUENCE [LARGE SCALE GENOMIC DNA]</scope>
    <source>
        <strain evidence="11 12">MPI-SDFR-AT-0080</strain>
    </source>
</reference>
<name>A0ABQ8GCP6_9PEZI</name>
<dbReference type="Pfam" id="PF02714">
    <property type="entry name" value="RSN1_7TM"/>
    <property type="match status" value="1"/>
</dbReference>
<evidence type="ECO:0000256" key="7">
    <source>
        <dbReference type="SAM" id="Phobius"/>
    </source>
</evidence>
<dbReference type="InterPro" id="IPR027815">
    <property type="entry name" value="CSC1/OSCA1-like_cyt"/>
</dbReference>
<feature type="transmembrane region" description="Helical" evidence="7">
    <location>
        <begin position="144"/>
        <end position="168"/>
    </location>
</feature>
<dbReference type="InterPro" id="IPR003864">
    <property type="entry name" value="CSC1/OSCA1-like_7TM"/>
</dbReference>
<keyword evidence="4 7" id="KW-0812">Transmembrane</keyword>
<dbReference type="EMBL" id="JAGTJR010000014">
    <property type="protein sequence ID" value="KAH7049445.1"/>
    <property type="molecule type" value="Genomic_DNA"/>
</dbReference>
<keyword evidence="12" id="KW-1185">Reference proteome</keyword>
<feature type="transmembrane region" description="Helical" evidence="7">
    <location>
        <begin position="460"/>
        <end position="479"/>
    </location>
</feature>
<evidence type="ECO:0000256" key="6">
    <source>
        <dbReference type="ARBA" id="ARBA00023136"/>
    </source>
</evidence>
<evidence type="ECO:0000256" key="2">
    <source>
        <dbReference type="ARBA" id="ARBA00007779"/>
    </source>
</evidence>
<keyword evidence="3" id="KW-0813">Transport</keyword>
<evidence type="ECO:0000313" key="12">
    <source>
        <dbReference type="Proteomes" id="UP000774617"/>
    </source>
</evidence>
<dbReference type="PANTHER" id="PTHR13018:SF149">
    <property type="entry name" value="DOMAIN PROTEIN, PUTATIVE (AFU_ORTHOLOGUE AFUA_3G11660)-RELATED"/>
    <property type="match status" value="1"/>
</dbReference>
<feature type="transmembrane region" description="Helical" evidence="7">
    <location>
        <begin position="362"/>
        <end position="381"/>
    </location>
</feature>
<dbReference type="Proteomes" id="UP000774617">
    <property type="component" value="Unassembled WGS sequence"/>
</dbReference>
<feature type="domain" description="CSC1/OSCA1-like 7TM region" evidence="8">
    <location>
        <begin position="361"/>
        <end position="629"/>
    </location>
</feature>
<protein>
    <recommendedName>
        <fullName evidence="13">CSC1/OSCA1-like 7TM region domain-containing protein</fullName>
    </recommendedName>
</protein>
<dbReference type="Pfam" id="PF13967">
    <property type="entry name" value="RSN1_TM"/>
    <property type="match status" value="1"/>
</dbReference>
<dbReference type="Pfam" id="PF14703">
    <property type="entry name" value="PHM7_cyt"/>
    <property type="match status" value="1"/>
</dbReference>
<feature type="transmembrane region" description="Helical" evidence="7">
    <location>
        <begin position="23"/>
        <end position="45"/>
    </location>
</feature>
<evidence type="ECO:0000256" key="4">
    <source>
        <dbReference type="ARBA" id="ARBA00022692"/>
    </source>
</evidence>
<dbReference type="PANTHER" id="PTHR13018">
    <property type="entry name" value="PROBABLE MEMBRANE PROTEIN DUF221-RELATED"/>
    <property type="match status" value="1"/>
</dbReference>
<keyword evidence="6 7" id="KW-0472">Membrane</keyword>
<comment type="caution">
    <text evidence="11">The sequence shown here is derived from an EMBL/GenBank/DDBJ whole genome shotgun (WGS) entry which is preliminary data.</text>
</comment>
<feature type="transmembrane region" description="Helical" evidence="7">
    <location>
        <begin position="491"/>
        <end position="522"/>
    </location>
</feature>
<accession>A0ABQ8GCP6</accession>
<feature type="transmembrane region" description="Helical" evidence="7">
    <location>
        <begin position="642"/>
        <end position="661"/>
    </location>
</feature>
<comment type="subcellular location">
    <subcellularLocation>
        <location evidence="1">Membrane</location>
        <topology evidence="1">Multi-pass membrane protein</topology>
    </subcellularLocation>
</comment>
<evidence type="ECO:0000256" key="3">
    <source>
        <dbReference type="ARBA" id="ARBA00022448"/>
    </source>
</evidence>
<feature type="transmembrane region" description="Helical" evidence="7">
    <location>
        <begin position="409"/>
        <end position="433"/>
    </location>
</feature>
<proteinExistence type="inferred from homology"/>
<evidence type="ECO:0000259" key="10">
    <source>
        <dbReference type="Pfam" id="PF14703"/>
    </source>
</evidence>
<evidence type="ECO:0000256" key="1">
    <source>
        <dbReference type="ARBA" id="ARBA00004141"/>
    </source>
</evidence>
<dbReference type="InterPro" id="IPR045122">
    <property type="entry name" value="Csc1-like"/>
</dbReference>
<feature type="transmembrane region" description="Helical" evidence="7">
    <location>
        <begin position="562"/>
        <end position="592"/>
    </location>
</feature>
<evidence type="ECO:0000256" key="5">
    <source>
        <dbReference type="ARBA" id="ARBA00022989"/>
    </source>
</evidence>
<organism evidence="11 12">
    <name type="scientific">Macrophomina phaseolina</name>
    <dbReference type="NCBI Taxonomy" id="35725"/>
    <lineage>
        <taxon>Eukaryota</taxon>
        <taxon>Fungi</taxon>
        <taxon>Dikarya</taxon>
        <taxon>Ascomycota</taxon>
        <taxon>Pezizomycotina</taxon>
        <taxon>Dothideomycetes</taxon>
        <taxon>Dothideomycetes incertae sedis</taxon>
        <taxon>Botryosphaeriales</taxon>
        <taxon>Botryosphaeriaceae</taxon>
        <taxon>Macrophomina</taxon>
    </lineage>
</organism>
<dbReference type="InterPro" id="IPR032880">
    <property type="entry name" value="CSC1/OSCA1-like_N"/>
</dbReference>
<sequence length="742" mass="83175">MSAAETVSKFVQVPFGASLTQGALVAALGGTFGAAVVFLALFLLFRPLCPEVYAPHLRTTPAPPRIPCGVFGWLRPAIRTSEAQLMEAAGVDAAVHIRCITMLQRLLLTLSILGCLVFTPLNIFRNMTTYPEISGVMRLTPFGVWGDFCWAYVYMSYIFDAAVCHFLWAACQAVRKMRTEYFNSVSYQSQLHSRTLMVTDVAEPFRTNEGVKGIVDEIEATGDRATGVIALDPRDLPKLIKERDKFIFELEVALVHMVVEHARRTRKGDRSYDPAPICENIRDLNFAITELEDEITDVRYTSEAPLSYGFVSFHSIEDARRVARAARKRRPRGSTIQLAPRPEAITWESLVYSRRERQKKSCAANAWFVLVTVLWIIPTGLNGVYVSNFDNIASHSRAFRNELDKHPKLWAAIQGIVSPTMTILLPTLLGLVVKRIAMSARLSSTTSLARRCIKQQHAAFIFNNFITFSVAAIFWRYIYGTGNQKDASASPWAYLTVSLCVSAPFWMSSLLVRVIGVGWDMAQLAKLTRMMMQLKLLHTTPRAKWEITQCEPFGHAADSIALIGYFTLALVFAPFMPLILPAATIAFTAELISKRYQLLYVWVTKNETGGGLWPLVFDRVLFAAFLSNFAIGVFVMAKGDSYIQIICMVPLSVLLLGFRWYCVRRFADEKIDVKDVSEEGIRQQVWQGPELVGRIFGHPALNAELEQVTGSDEAQELLDQLLSEWSRRRGINSSSSPSEEIV</sequence>
<feature type="domain" description="CSC1/OSCA1-like N-terminal transmembrane" evidence="9">
    <location>
        <begin position="23"/>
        <end position="169"/>
    </location>
</feature>
<feature type="transmembrane region" description="Helical" evidence="7">
    <location>
        <begin position="106"/>
        <end position="124"/>
    </location>
</feature>
<evidence type="ECO:0000259" key="8">
    <source>
        <dbReference type="Pfam" id="PF02714"/>
    </source>
</evidence>